<organism evidence="2">
    <name type="scientific">Clostridioides difficile</name>
    <name type="common">Peptoclostridium difficile</name>
    <dbReference type="NCBI Taxonomy" id="1496"/>
    <lineage>
        <taxon>Bacteria</taxon>
        <taxon>Bacillati</taxon>
        <taxon>Bacillota</taxon>
        <taxon>Clostridia</taxon>
        <taxon>Peptostreptococcales</taxon>
        <taxon>Peptostreptococcaceae</taxon>
        <taxon>Clostridioides</taxon>
    </lineage>
</organism>
<name>A0A069AV72_CLODI</name>
<proteinExistence type="predicted"/>
<evidence type="ECO:0000313" key="1">
    <source>
        <dbReference type="EMBL" id="CDS88029.1"/>
    </source>
</evidence>
<reference evidence="2" key="1">
    <citation type="submission" date="2014-07" db="EMBL/GenBank/DDBJ databases">
        <authorList>
            <person name="Monot Marc"/>
        </authorList>
    </citation>
    <scope>NUCLEOTIDE SEQUENCE</scope>
    <source>
        <strain evidence="2">7032989</strain>
    </source>
</reference>
<gene>
    <name evidence="2" type="ORF">BN1095_330408</name>
    <name evidence="1" type="ORF">BN1096_630157</name>
</gene>
<dbReference type="EMBL" id="LK932994">
    <property type="protein sequence ID" value="CDT17378.1"/>
    <property type="molecule type" value="Genomic_DNA"/>
</dbReference>
<sequence>MKTIHLYYKEYEHSIEMYLLDLVEVIQLFKSLMWNAFRSI</sequence>
<evidence type="ECO:0000313" key="2">
    <source>
        <dbReference type="EMBL" id="CDT17378.1"/>
    </source>
</evidence>
<dbReference type="AlphaFoldDB" id="A0A069AV72"/>
<protein>
    <submittedName>
        <fullName evidence="2">Uncharacterized protein</fullName>
    </submittedName>
</protein>
<accession>A0A069AV72</accession>
<dbReference type="EMBL" id="LK932517">
    <property type="protein sequence ID" value="CDS88029.1"/>
    <property type="molecule type" value="Genomic_DNA"/>
</dbReference>